<comment type="similarity">
    <text evidence="1 7">Belongs to the universal ribosomal protein uL11 family.</text>
</comment>
<dbReference type="GO" id="GO:0070180">
    <property type="term" value="F:large ribosomal subunit rRNA binding"/>
    <property type="evidence" value="ECO:0007669"/>
    <property type="project" value="TreeGrafter"/>
</dbReference>
<dbReference type="InterPro" id="IPR036796">
    <property type="entry name" value="Ribosomal_uL11_N_sf"/>
</dbReference>
<organism evidence="11">
    <name type="scientific">Phaeocystis antarctica</name>
    <dbReference type="NCBI Taxonomy" id="33657"/>
    <lineage>
        <taxon>Eukaryota</taxon>
        <taxon>Haptista</taxon>
        <taxon>Haptophyta</taxon>
        <taxon>Prymnesiophyceae</taxon>
        <taxon>Phaeocystales</taxon>
        <taxon>Phaeocystaceae</taxon>
        <taxon>Phaeocystis</taxon>
    </lineage>
</organism>
<dbReference type="PROSITE" id="PS00359">
    <property type="entry name" value="RIBOSOMAL_L11"/>
    <property type="match status" value="1"/>
</dbReference>
<reference evidence="11" key="1">
    <citation type="submission" date="2021-01" db="EMBL/GenBank/DDBJ databases">
        <authorList>
            <person name="Corre E."/>
            <person name="Pelletier E."/>
            <person name="Niang G."/>
            <person name="Scheremetjew M."/>
            <person name="Finn R."/>
            <person name="Kale V."/>
            <person name="Holt S."/>
            <person name="Cochrane G."/>
            <person name="Meng A."/>
            <person name="Brown T."/>
            <person name="Cohen L."/>
        </authorList>
    </citation>
    <scope>NUCLEOTIDE SEQUENCE</scope>
    <source>
        <strain evidence="11">CCMP1374</strain>
    </source>
</reference>
<dbReference type="PANTHER" id="PTHR11661">
    <property type="entry name" value="60S RIBOSOMAL PROTEIN L12"/>
    <property type="match status" value="1"/>
</dbReference>
<feature type="signal peptide" evidence="8">
    <location>
        <begin position="1"/>
        <end position="22"/>
    </location>
</feature>
<evidence type="ECO:0000256" key="8">
    <source>
        <dbReference type="SAM" id="SignalP"/>
    </source>
</evidence>
<dbReference type="InterPro" id="IPR020783">
    <property type="entry name" value="Ribosomal_uL11_C"/>
</dbReference>
<evidence type="ECO:0000256" key="6">
    <source>
        <dbReference type="ARBA" id="ARBA00035540"/>
    </source>
</evidence>
<name>A0A7S0EY00_9EUKA</name>
<dbReference type="AlphaFoldDB" id="A0A7S0EY00"/>
<dbReference type="Pfam" id="PF00298">
    <property type="entry name" value="Ribosomal_L11"/>
    <property type="match status" value="1"/>
</dbReference>
<feature type="domain" description="Large ribosomal subunit protein uL11 C-terminal" evidence="9">
    <location>
        <begin position="120"/>
        <end position="191"/>
    </location>
</feature>
<evidence type="ECO:0000256" key="5">
    <source>
        <dbReference type="ARBA" id="ARBA00023274"/>
    </source>
</evidence>
<gene>
    <name evidence="11" type="ORF">PANT1444_LOCUS13919</name>
</gene>
<keyword evidence="5 7" id="KW-0687">Ribonucleoprotein</keyword>
<evidence type="ECO:0000259" key="9">
    <source>
        <dbReference type="Pfam" id="PF00298"/>
    </source>
</evidence>
<accession>A0A7S0EY00</accession>
<dbReference type="PANTHER" id="PTHR11661:SF1">
    <property type="entry name" value="LARGE RIBOSOMAL SUBUNIT PROTEIN UL11M"/>
    <property type="match status" value="1"/>
</dbReference>
<dbReference type="PROSITE" id="PS51257">
    <property type="entry name" value="PROKAR_LIPOPROTEIN"/>
    <property type="match status" value="1"/>
</dbReference>
<feature type="domain" description="Large ribosomal subunit protein uL11 N-terminal" evidence="10">
    <location>
        <begin position="58"/>
        <end position="115"/>
    </location>
</feature>
<evidence type="ECO:0000259" key="10">
    <source>
        <dbReference type="Pfam" id="PF03946"/>
    </source>
</evidence>
<dbReference type="GO" id="GO:0006412">
    <property type="term" value="P:translation"/>
    <property type="evidence" value="ECO:0007669"/>
    <property type="project" value="InterPro"/>
</dbReference>
<dbReference type="EMBL" id="HBEP01024536">
    <property type="protein sequence ID" value="CAD8496407.1"/>
    <property type="molecule type" value="Transcribed_RNA"/>
</dbReference>
<keyword evidence="4 7" id="KW-0689">Ribosomal protein</keyword>
<protein>
    <recommendedName>
        <fullName evidence="6">50S ribosomal protein L11, chloroplastic</fullName>
    </recommendedName>
</protein>
<dbReference type="Gene3D" id="3.30.1550.10">
    <property type="entry name" value="Ribosomal protein L11/L12, N-terminal domain"/>
    <property type="match status" value="1"/>
</dbReference>
<dbReference type="FunFam" id="3.30.1550.10:FF:000001">
    <property type="entry name" value="50S ribosomal protein L11"/>
    <property type="match status" value="1"/>
</dbReference>
<dbReference type="InterPro" id="IPR000911">
    <property type="entry name" value="Ribosomal_uL11"/>
</dbReference>
<dbReference type="Pfam" id="PF03946">
    <property type="entry name" value="Ribosomal_L11_N"/>
    <property type="match status" value="1"/>
</dbReference>
<dbReference type="InterPro" id="IPR020785">
    <property type="entry name" value="Ribosomal_uL11_CS"/>
</dbReference>
<dbReference type="HAMAP" id="MF_00736">
    <property type="entry name" value="Ribosomal_uL11"/>
    <property type="match status" value="1"/>
</dbReference>
<keyword evidence="2" id="KW-0699">rRNA-binding</keyword>
<keyword evidence="8" id="KW-0732">Signal</keyword>
<dbReference type="SMART" id="SM00649">
    <property type="entry name" value="RL11"/>
    <property type="match status" value="1"/>
</dbReference>
<dbReference type="SUPFAM" id="SSF46906">
    <property type="entry name" value="Ribosomal protein L11, C-terminal domain"/>
    <property type="match status" value="1"/>
</dbReference>
<dbReference type="NCBIfam" id="TIGR01632">
    <property type="entry name" value="L11_bact"/>
    <property type="match status" value="1"/>
</dbReference>
<dbReference type="GO" id="GO:0003735">
    <property type="term" value="F:structural constituent of ribosome"/>
    <property type="evidence" value="ECO:0007669"/>
    <property type="project" value="InterPro"/>
</dbReference>
<keyword evidence="3" id="KW-0694">RNA-binding</keyword>
<proteinExistence type="inferred from homology"/>
<feature type="chain" id="PRO_5030672082" description="50S ribosomal protein L11, chloroplastic" evidence="8">
    <location>
        <begin position="23"/>
        <end position="193"/>
    </location>
</feature>
<evidence type="ECO:0000256" key="2">
    <source>
        <dbReference type="ARBA" id="ARBA00022730"/>
    </source>
</evidence>
<dbReference type="GO" id="GO:0005762">
    <property type="term" value="C:mitochondrial large ribosomal subunit"/>
    <property type="evidence" value="ECO:0007669"/>
    <property type="project" value="TreeGrafter"/>
</dbReference>
<dbReference type="Gene3D" id="1.10.10.250">
    <property type="entry name" value="Ribosomal protein L11, C-terminal domain"/>
    <property type="match status" value="1"/>
</dbReference>
<evidence type="ECO:0000256" key="7">
    <source>
        <dbReference type="RuleBase" id="RU003978"/>
    </source>
</evidence>
<evidence type="ECO:0000256" key="4">
    <source>
        <dbReference type="ARBA" id="ARBA00022980"/>
    </source>
</evidence>
<sequence>MAMWRSLISCAVLFSCVDQTTSLLAGANALATRSALRSVSGTRQAEPFMMAKKVSKMIKLALEAGKANPAPPVGPALGAAGVNIMMFCKEYNGRTNDMKGEIIPVEISVFEDRSFTFILKTSPASELLKKAAKITKGSGVPKGRGATVAGSVTMAQIEEIAKIKMPDLNTNKLQSCMNTVMGTAANMGIEVVG</sequence>
<dbReference type="InterPro" id="IPR036769">
    <property type="entry name" value="Ribosomal_uL11_C_sf"/>
</dbReference>
<dbReference type="CDD" id="cd00349">
    <property type="entry name" value="Ribosomal_L11"/>
    <property type="match status" value="1"/>
</dbReference>
<dbReference type="InterPro" id="IPR020784">
    <property type="entry name" value="Ribosomal_uL11_N"/>
</dbReference>
<dbReference type="SUPFAM" id="SSF54747">
    <property type="entry name" value="Ribosomal L11/L12e N-terminal domain"/>
    <property type="match status" value="1"/>
</dbReference>
<evidence type="ECO:0000313" key="11">
    <source>
        <dbReference type="EMBL" id="CAD8496407.1"/>
    </source>
</evidence>
<evidence type="ECO:0000256" key="3">
    <source>
        <dbReference type="ARBA" id="ARBA00022884"/>
    </source>
</evidence>
<dbReference type="InterPro" id="IPR006519">
    <property type="entry name" value="Ribosomal_uL11_bac-typ"/>
</dbReference>
<evidence type="ECO:0000256" key="1">
    <source>
        <dbReference type="ARBA" id="ARBA00010537"/>
    </source>
</evidence>